<feature type="transmembrane region" description="Helical" evidence="5">
    <location>
        <begin position="383"/>
        <end position="402"/>
    </location>
</feature>
<comment type="subcellular location">
    <subcellularLocation>
        <location evidence="1">Membrane</location>
        <topology evidence="1">Multi-pass membrane protein</topology>
    </subcellularLocation>
</comment>
<accession>A0A370P2U2</accession>
<comment type="caution">
    <text evidence="7">The sequence shown here is derived from an EMBL/GenBank/DDBJ whole genome shotgun (WGS) entry which is preliminary data.</text>
</comment>
<keyword evidence="4 5" id="KW-0472">Membrane</keyword>
<evidence type="ECO:0000256" key="3">
    <source>
        <dbReference type="ARBA" id="ARBA00022989"/>
    </source>
</evidence>
<dbReference type="InterPro" id="IPR051533">
    <property type="entry name" value="WaaL-like"/>
</dbReference>
<feature type="transmembrane region" description="Helical" evidence="5">
    <location>
        <begin position="199"/>
        <end position="217"/>
    </location>
</feature>
<feature type="transmembrane region" description="Helical" evidence="5">
    <location>
        <begin position="145"/>
        <end position="168"/>
    </location>
</feature>
<name>A0A370P2U2_9BURK</name>
<evidence type="ECO:0000313" key="8">
    <source>
        <dbReference type="Proteomes" id="UP000255165"/>
    </source>
</evidence>
<feature type="transmembrane region" description="Helical" evidence="5">
    <location>
        <begin position="115"/>
        <end position="133"/>
    </location>
</feature>
<feature type="transmembrane region" description="Helical" evidence="5">
    <location>
        <begin position="90"/>
        <end position="108"/>
    </location>
</feature>
<sequence length="423" mass="46980">MRYFQGLIATALASFYILALFADRAAGVIYGIIIALGLAALIFHWKSNTALLGGLMRRYWPLALAMASPMLAVIANELSRGQFSSRSIDAPSRLALFMLAFWATSLVPLSHLRKLQWAFVAGTFICAIKIYRLTHGGEVRYLTDFIPITIFIELGMLLGVFALFSIAWNSQNKKGFVLLKLLAAAAILCGSYISQSRGAWITIPIFLGIALISSRSIQIGRKLALVTAATLVLVVGMSHAKLVMDRIYQAQRDVQQYVDHTNIDTSIGMRFQIWQGSFVIFREHPIFGVGVDKYRDALKELAERKIISQETSTFAHSHNEFMFNAARLGLLGLAALLAVYLVPAYYFSRDLRHTDREVRSVACMGLSLITGIFVLGLTDVVFLWWEVFPFYAISIATFIVYMDKRKDAASSSGLDSGTLSSVR</sequence>
<keyword evidence="3 5" id="KW-1133">Transmembrane helix</keyword>
<dbReference type="Pfam" id="PF04932">
    <property type="entry name" value="Wzy_C"/>
    <property type="match status" value="1"/>
</dbReference>
<evidence type="ECO:0000256" key="2">
    <source>
        <dbReference type="ARBA" id="ARBA00022692"/>
    </source>
</evidence>
<feature type="transmembrane region" description="Helical" evidence="5">
    <location>
        <begin position="29"/>
        <end position="47"/>
    </location>
</feature>
<evidence type="ECO:0000259" key="6">
    <source>
        <dbReference type="Pfam" id="PF04932"/>
    </source>
</evidence>
<protein>
    <recommendedName>
        <fullName evidence="6">O-antigen ligase-related domain-containing protein</fullName>
    </recommendedName>
</protein>
<feature type="transmembrane region" description="Helical" evidence="5">
    <location>
        <begin position="59"/>
        <end position="78"/>
    </location>
</feature>
<dbReference type="Proteomes" id="UP000255165">
    <property type="component" value="Unassembled WGS sequence"/>
</dbReference>
<feature type="transmembrane region" description="Helical" evidence="5">
    <location>
        <begin position="175"/>
        <end position="193"/>
    </location>
</feature>
<dbReference type="AlphaFoldDB" id="A0A370P2U2"/>
<dbReference type="RefSeq" id="WP_115012754.1">
    <property type="nucleotide sequence ID" value="NZ_QKWJ01000001.1"/>
</dbReference>
<feature type="transmembrane region" description="Helical" evidence="5">
    <location>
        <begin position="224"/>
        <end position="244"/>
    </location>
</feature>
<dbReference type="EMBL" id="QKWJ01000001">
    <property type="protein sequence ID" value="RDK12105.1"/>
    <property type="molecule type" value="Genomic_DNA"/>
</dbReference>
<proteinExistence type="predicted"/>
<dbReference type="GO" id="GO:0016020">
    <property type="term" value="C:membrane"/>
    <property type="evidence" value="ECO:0007669"/>
    <property type="project" value="UniProtKB-SubCell"/>
</dbReference>
<evidence type="ECO:0000256" key="4">
    <source>
        <dbReference type="ARBA" id="ARBA00023136"/>
    </source>
</evidence>
<feature type="domain" description="O-antigen ligase-related" evidence="6">
    <location>
        <begin position="183"/>
        <end position="337"/>
    </location>
</feature>
<evidence type="ECO:0000313" key="7">
    <source>
        <dbReference type="EMBL" id="RDK12105.1"/>
    </source>
</evidence>
<dbReference type="PANTHER" id="PTHR37422">
    <property type="entry name" value="TEICHURONIC ACID BIOSYNTHESIS PROTEIN TUAE"/>
    <property type="match status" value="1"/>
</dbReference>
<gene>
    <name evidence="7" type="ORF">DN412_00720</name>
</gene>
<organism evidence="7 8">
    <name type="scientific">Cupriavidus lacunae</name>
    <dbReference type="NCBI Taxonomy" id="2666307"/>
    <lineage>
        <taxon>Bacteria</taxon>
        <taxon>Pseudomonadati</taxon>
        <taxon>Pseudomonadota</taxon>
        <taxon>Betaproteobacteria</taxon>
        <taxon>Burkholderiales</taxon>
        <taxon>Burkholderiaceae</taxon>
        <taxon>Cupriavidus</taxon>
    </lineage>
</organism>
<evidence type="ECO:0000256" key="1">
    <source>
        <dbReference type="ARBA" id="ARBA00004141"/>
    </source>
</evidence>
<dbReference type="PANTHER" id="PTHR37422:SF23">
    <property type="entry name" value="TEICHURONIC ACID BIOSYNTHESIS PROTEIN TUAE"/>
    <property type="match status" value="1"/>
</dbReference>
<dbReference type="InterPro" id="IPR007016">
    <property type="entry name" value="O-antigen_ligase-rel_domated"/>
</dbReference>
<feature type="transmembrane region" description="Helical" evidence="5">
    <location>
        <begin position="325"/>
        <end position="346"/>
    </location>
</feature>
<keyword evidence="2 5" id="KW-0812">Transmembrane</keyword>
<feature type="transmembrane region" description="Helical" evidence="5">
    <location>
        <begin position="358"/>
        <end position="377"/>
    </location>
</feature>
<keyword evidence="8" id="KW-1185">Reference proteome</keyword>
<evidence type="ECO:0000256" key="5">
    <source>
        <dbReference type="SAM" id="Phobius"/>
    </source>
</evidence>
<reference evidence="7 8" key="1">
    <citation type="submission" date="2018-06" db="EMBL/GenBank/DDBJ databases">
        <authorList>
            <person name="Feng T."/>
            <person name="Jeon C.O."/>
        </authorList>
    </citation>
    <scope>NUCLEOTIDE SEQUENCE [LARGE SCALE GENOMIC DNA]</scope>
    <source>
        <strain evidence="7 8">S23</strain>
    </source>
</reference>